<organism evidence="2 3">
    <name type="scientific">Stenotrophomonas ginsengisoli</name>
    <dbReference type="NCBI Taxonomy" id="336566"/>
    <lineage>
        <taxon>Bacteria</taxon>
        <taxon>Pseudomonadati</taxon>
        <taxon>Pseudomonadota</taxon>
        <taxon>Gammaproteobacteria</taxon>
        <taxon>Lysobacterales</taxon>
        <taxon>Lysobacteraceae</taxon>
        <taxon>Stenotrophomonas</taxon>
    </lineage>
</organism>
<dbReference type="PATRIC" id="fig|336566.3.peg.128"/>
<reference evidence="2 3" key="1">
    <citation type="submission" date="2015-05" db="EMBL/GenBank/DDBJ databases">
        <title>Genome sequencing and analysis of members of genus Stenotrophomonas.</title>
        <authorList>
            <person name="Patil P.P."/>
            <person name="Midha S."/>
            <person name="Patil P.B."/>
        </authorList>
    </citation>
    <scope>NUCLEOTIDE SEQUENCE [LARGE SCALE GENOMIC DNA]</scope>
    <source>
        <strain evidence="2 3">DSM 24757</strain>
    </source>
</reference>
<evidence type="ECO:0000313" key="2">
    <source>
        <dbReference type="EMBL" id="KRG78470.1"/>
    </source>
</evidence>
<keyword evidence="3" id="KW-1185">Reference proteome</keyword>
<sequence>MAVADTSAPRCGRGRLALMLLFGIFLGSAAIALLLRASGWQPQANRQHGQLYSPAIDARALPPQAADGQPLAWQPARRMWSVVVPTEPDCAATCVDLSQNLNKVWQLLGHTADNVQFLWLGDMPEGLAGSAAHVAMAPSPELRSALPGLPDAAGIPVYVIDPNGFVVLRYAPGFDPAGLRADLAKLLKLK</sequence>
<keyword evidence="1" id="KW-0472">Membrane</keyword>
<proteinExistence type="predicted"/>
<comment type="caution">
    <text evidence="2">The sequence shown here is derived from an EMBL/GenBank/DDBJ whole genome shotgun (WGS) entry which is preliminary data.</text>
</comment>
<dbReference type="Proteomes" id="UP000050956">
    <property type="component" value="Unassembled WGS sequence"/>
</dbReference>
<dbReference type="EMBL" id="LDJM01000010">
    <property type="protein sequence ID" value="KRG78470.1"/>
    <property type="molecule type" value="Genomic_DNA"/>
</dbReference>
<accession>A0A0R0D9T7</accession>
<name>A0A0R0D9T7_9GAMM</name>
<gene>
    <name evidence="2" type="ORF">ABB30_03970</name>
</gene>
<dbReference type="AlphaFoldDB" id="A0A0R0D9T7"/>
<dbReference type="OrthoDB" id="9785445at2"/>
<dbReference type="STRING" id="336566.ABB30_03970"/>
<evidence type="ECO:0000313" key="3">
    <source>
        <dbReference type="Proteomes" id="UP000050956"/>
    </source>
</evidence>
<keyword evidence="1" id="KW-1133">Transmembrane helix</keyword>
<keyword evidence="1" id="KW-0812">Transmembrane</keyword>
<dbReference type="SUPFAM" id="SSF52833">
    <property type="entry name" value="Thioredoxin-like"/>
    <property type="match status" value="1"/>
</dbReference>
<protein>
    <recommendedName>
        <fullName evidence="4">Thioredoxin domain-containing protein</fullName>
    </recommendedName>
</protein>
<dbReference type="InterPro" id="IPR036249">
    <property type="entry name" value="Thioredoxin-like_sf"/>
</dbReference>
<feature type="transmembrane region" description="Helical" evidence="1">
    <location>
        <begin position="16"/>
        <end position="35"/>
    </location>
</feature>
<dbReference type="RefSeq" id="WP_057637016.1">
    <property type="nucleotide sequence ID" value="NZ_LDJM01000010.1"/>
</dbReference>
<evidence type="ECO:0000256" key="1">
    <source>
        <dbReference type="SAM" id="Phobius"/>
    </source>
</evidence>
<evidence type="ECO:0008006" key="4">
    <source>
        <dbReference type="Google" id="ProtNLM"/>
    </source>
</evidence>